<gene>
    <name evidence="12" type="ordered locus">Hoch_4890</name>
</gene>
<dbReference type="EC" id="5.2.1.8" evidence="10"/>
<dbReference type="InterPro" id="IPR046357">
    <property type="entry name" value="PPIase_dom_sf"/>
</dbReference>
<evidence type="ECO:0000256" key="2">
    <source>
        <dbReference type="ARBA" id="ARBA00004496"/>
    </source>
</evidence>
<proteinExistence type="inferred from homology"/>
<keyword evidence="5 9" id="KW-0697">Rotamase</keyword>
<evidence type="ECO:0000256" key="1">
    <source>
        <dbReference type="ARBA" id="ARBA00000971"/>
    </source>
</evidence>
<evidence type="ECO:0000256" key="7">
    <source>
        <dbReference type="ARBA" id="ARBA00023235"/>
    </source>
</evidence>
<dbReference type="HOGENOM" id="CLU_098197_1_0_7"/>
<keyword evidence="13" id="KW-1185">Reference proteome</keyword>
<dbReference type="GO" id="GO:0003755">
    <property type="term" value="F:peptidyl-prolyl cis-trans isomerase activity"/>
    <property type="evidence" value="ECO:0007669"/>
    <property type="project" value="UniProtKB-UniRule"/>
</dbReference>
<dbReference type="AlphaFoldDB" id="D0LU15"/>
<comment type="subcellular location">
    <subcellularLocation>
        <location evidence="2">Cytoplasm</location>
    </subcellularLocation>
</comment>
<comment type="catalytic activity">
    <reaction evidence="1 9 10">
        <text>[protein]-peptidylproline (omega=180) = [protein]-peptidylproline (omega=0)</text>
        <dbReference type="Rhea" id="RHEA:16237"/>
        <dbReference type="Rhea" id="RHEA-COMP:10747"/>
        <dbReference type="Rhea" id="RHEA-COMP:10748"/>
        <dbReference type="ChEBI" id="CHEBI:83833"/>
        <dbReference type="ChEBI" id="CHEBI:83834"/>
        <dbReference type="EC" id="5.2.1.8"/>
    </reaction>
</comment>
<reference evidence="12 13" key="1">
    <citation type="journal article" date="2010" name="Stand. Genomic Sci.">
        <title>Complete genome sequence of Haliangium ochraceum type strain (SMP-2).</title>
        <authorList>
            <consortium name="US DOE Joint Genome Institute (JGI-PGF)"/>
            <person name="Ivanova N."/>
            <person name="Daum C."/>
            <person name="Lang E."/>
            <person name="Abt B."/>
            <person name="Kopitz M."/>
            <person name="Saunders E."/>
            <person name="Lapidus A."/>
            <person name="Lucas S."/>
            <person name="Glavina Del Rio T."/>
            <person name="Nolan M."/>
            <person name="Tice H."/>
            <person name="Copeland A."/>
            <person name="Cheng J.F."/>
            <person name="Chen F."/>
            <person name="Bruce D."/>
            <person name="Goodwin L."/>
            <person name="Pitluck S."/>
            <person name="Mavromatis K."/>
            <person name="Pati A."/>
            <person name="Mikhailova N."/>
            <person name="Chen A."/>
            <person name="Palaniappan K."/>
            <person name="Land M."/>
            <person name="Hauser L."/>
            <person name="Chang Y.J."/>
            <person name="Jeffries C.D."/>
            <person name="Detter J.C."/>
            <person name="Brettin T."/>
            <person name="Rohde M."/>
            <person name="Goker M."/>
            <person name="Bristow J."/>
            <person name="Markowitz V."/>
            <person name="Eisen J.A."/>
            <person name="Hugenholtz P."/>
            <person name="Kyrpides N.C."/>
            <person name="Klenk H.P."/>
        </authorList>
    </citation>
    <scope>NUCLEOTIDE SEQUENCE [LARGE SCALE GENOMIC DNA]</scope>
    <source>
        <strain evidence="13">DSM 14365 / CIP 107738 / JCM 11303 / AJ 13395 / SMP-2</strain>
    </source>
</reference>
<dbReference type="eggNOG" id="COG1047">
    <property type="taxonomic scope" value="Bacteria"/>
</dbReference>
<accession>D0LU15</accession>
<evidence type="ECO:0000259" key="11">
    <source>
        <dbReference type="PROSITE" id="PS50059"/>
    </source>
</evidence>
<evidence type="ECO:0000256" key="5">
    <source>
        <dbReference type="ARBA" id="ARBA00023110"/>
    </source>
</evidence>
<feature type="domain" description="PPIase FKBP-type" evidence="11">
    <location>
        <begin position="13"/>
        <end position="90"/>
    </location>
</feature>
<evidence type="ECO:0000256" key="8">
    <source>
        <dbReference type="ARBA" id="ARBA00037071"/>
    </source>
</evidence>
<comment type="similarity">
    <text evidence="3 10">Belongs to the FKBP-type PPIase family.</text>
</comment>
<dbReference type="EMBL" id="CP001804">
    <property type="protein sequence ID" value="ACY17379.1"/>
    <property type="molecule type" value="Genomic_DNA"/>
</dbReference>
<organism evidence="12 13">
    <name type="scientific">Haliangium ochraceum (strain DSM 14365 / JCM 11303 / SMP-2)</name>
    <dbReference type="NCBI Taxonomy" id="502025"/>
    <lineage>
        <taxon>Bacteria</taxon>
        <taxon>Pseudomonadati</taxon>
        <taxon>Myxococcota</taxon>
        <taxon>Polyangia</taxon>
        <taxon>Haliangiales</taxon>
        <taxon>Kofleriaceae</taxon>
        <taxon>Haliangium</taxon>
    </lineage>
</organism>
<comment type="function">
    <text evidence="8">Also involved in hydrogenase metallocenter assembly, probably by participating in the nickel insertion step. This function in hydrogenase biosynthesis requires chaperone activity and the presence of the metal-binding domain, but not PPIase activity.</text>
</comment>
<sequence>MLNREPMSRIADKKVAFIHYTLTDDEGEEIDSSRDGDPMPYLHGCHNIVPGLERELEGKSVGDRVRAVVAPEDGYGPSSGEAAQAVPREAFEGMEPEPGMPLMLEDDDGDQFPMWVVEVSDEAVVLSPDHPLAGVTLHFEVEIVEIRDATAVELEHGHAHPGDGHHHH</sequence>
<name>D0LU15_HALO1</name>
<evidence type="ECO:0000256" key="3">
    <source>
        <dbReference type="ARBA" id="ARBA00006577"/>
    </source>
</evidence>
<dbReference type="PANTHER" id="PTHR47861:SF3">
    <property type="entry name" value="FKBP-TYPE PEPTIDYL-PROLYL CIS-TRANS ISOMERASE SLYD"/>
    <property type="match status" value="1"/>
</dbReference>
<evidence type="ECO:0000256" key="4">
    <source>
        <dbReference type="ARBA" id="ARBA00022490"/>
    </source>
</evidence>
<dbReference type="PROSITE" id="PS50059">
    <property type="entry name" value="FKBP_PPIASE"/>
    <property type="match status" value="1"/>
</dbReference>
<dbReference type="Proteomes" id="UP000001880">
    <property type="component" value="Chromosome"/>
</dbReference>
<dbReference type="GO" id="GO:0005737">
    <property type="term" value="C:cytoplasm"/>
    <property type="evidence" value="ECO:0007669"/>
    <property type="project" value="UniProtKB-SubCell"/>
</dbReference>
<evidence type="ECO:0000313" key="12">
    <source>
        <dbReference type="EMBL" id="ACY17379.1"/>
    </source>
</evidence>
<dbReference type="STRING" id="502025.Hoch_4890"/>
<dbReference type="Pfam" id="PF00254">
    <property type="entry name" value="FKBP_C"/>
    <property type="match status" value="1"/>
</dbReference>
<keyword evidence="7 9" id="KW-0413">Isomerase</keyword>
<dbReference type="InterPro" id="IPR001179">
    <property type="entry name" value="PPIase_FKBP_dom"/>
</dbReference>
<evidence type="ECO:0000256" key="9">
    <source>
        <dbReference type="PROSITE-ProRule" id="PRU00277"/>
    </source>
</evidence>
<evidence type="ECO:0000313" key="13">
    <source>
        <dbReference type="Proteomes" id="UP000001880"/>
    </source>
</evidence>
<dbReference type="GO" id="GO:0042026">
    <property type="term" value="P:protein refolding"/>
    <property type="evidence" value="ECO:0007669"/>
    <property type="project" value="UniProtKB-ARBA"/>
</dbReference>
<evidence type="ECO:0000256" key="6">
    <source>
        <dbReference type="ARBA" id="ARBA00023186"/>
    </source>
</evidence>
<keyword evidence="4" id="KW-0963">Cytoplasm</keyword>
<dbReference type="Gene3D" id="3.10.50.40">
    <property type="match status" value="1"/>
</dbReference>
<dbReference type="SUPFAM" id="SSF54534">
    <property type="entry name" value="FKBP-like"/>
    <property type="match status" value="1"/>
</dbReference>
<protein>
    <recommendedName>
        <fullName evidence="10">Peptidyl-prolyl cis-trans isomerase</fullName>
        <ecNumber evidence="10">5.2.1.8</ecNumber>
    </recommendedName>
</protein>
<dbReference type="KEGG" id="hoh:Hoch_4890"/>
<dbReference type="PANTHER" id="PTHR47861">
    <property type="entry name" value="FKBP-TYPE PEPTIDYL-PROLYL CIS-TRANS ISOMERASE SLYD"/>
    <property type="match status" value="1"/>
</dbReference>
<evidence type="ECO:0000256" key="10">
    <source>
        <dbReference type="RuleBase" id="RU003915"/>
    </source>
</evidence>
<keyword evidence="6" id="KW-0143">Chaperone</keyword>